<dbReference type="EMBL" id="SSUX01000008">
    <property type="protein sequence ID" value="THJ44965.1"/>
    <property type="molecule type" value="Genomic_DNA"/>
</dbReference>
<proteinExistence type="predicted"/>
<evidence type="ECO:0000313" key="1">
    <source>
        <dbReference type="EMBL" id="THJ44965.1"/>
    </source>
</evidence>
<dbReference type="AlphaFoldDB" id="A0A4S5CKR0"/>
<dbReference type="Proteomes" id="UP000309618">
    <property type="component" value="Unassembled WGS sequence"/>
</dbReference>
<dbReference type="SUPFAM" id="SSF48371">
    <property type="entry name" value="ARM repeat"/>
    <property type="match status" value="1"/>
</dbReference>
<gene>
    <name evidence="1" type="ORF">E8Q35_12305</name>
</gene>
<dbReference type="InterPro" id="IPR016024">
    <property type="entry name" value="ARM-type_fold"/>
</dbReference>
<evidence type="ECO:0000313" key="2">
    <source>
        <dbReference type="Proteomes" id="UP000309618"/>
    </source>
</evidence>
<name>A0A4S5CKR0_AERVE</name>
<dbReference type="RefSeq" id="WP_136501787.1">
    <property type="nucleotide sequence ID" value="NZ_SSUX01000008.1"/>
</dbReference>
<dbReference type="Gene3D" id="1.25.10.10">
    <property type="entry name" value="Leucine-rich Repeat Variant"/>
    <property type="match status" value="1"/>
</dbReference>
<evidence type="ECO:0008006" key="3">
    <source>
        <dbReference type="Google" id="ProtNLM"/>
    </source>
</evidence>
<organism evidence="1 2">
    <name type="scientific">Aeromonas veronii</name>
    <dbReference type="NCBI Taxonomy" id="654"/>
    <lineage>
        <taxon>Bacteria</taxon>
        <taxon>Pseudomonadati</taxon>
        <taxon>Pseudomonadota</taxon>
        <taxon>Gammaproteobacteria</taxon>
        <taxon>Aeromonadales</taxon>
        <taxon>Aeromonadaceae</taxon>
        <taxon>Aeromonas</taxon>
    </lineage>
</organism>
<protein>
    <recommendedName>
        <fullName evidence="3">DUF2336 domain-containing protein</fullName>
    </recommendedName>
</protein>
<comment type="caution">
    <text evidence="1">The sequence shown here is derived from an EMBL/GenBank/DDBJ whole genome shotgun (WGS) entry which is preliminary data.</text>
</comment>
<accession>A0A4S5CKR0</accession>
<dbReference type="InterPro" id="IPR011989">
    <property type="entry name" value="ARM-like"/>
</dbReference>
<sequence>MAGVQNTVEACLAEASNPGTEPNRLQQLARDEHWIIQEAVASNPSAPSNTLVQLGRSTRVKVREAVASNEAAPNSVLHWLSRDVKNSIRERVAMHPLCPPDVLASLAKDSHAKVRGLVASHPNTDEEVMGYLEADALWSVRQALIDNPNLPVLTCLRLAMEDPDPLIGDYALKRVMQRSIIEWTLDVKDRGLTLSMTFNEHSLKSLADVLIEHDMLTIYRQIQSIESQWRIECQAASMTEIVSEIAPVTSRVSKMRL</sequence>
<reference evidence="1 2" key="1">
    <citation type="submission" date="2019-04" db="EMBL/GenBank/DDBJ databases">
        <title>Comparative genomics of Aeromonas veronii strains pathogenic to fish.</title>
        <authorList>
            <person name="Cascarano M.C."/>
            <person name="Smyrli M."/>
            <person name="Katharios P."/>
        </authorList>
    </citation>
    <scope>NUCLEOTIDE SEQUENCE [LARGE SCALE GENOMIC DNA]</scope>
    <source>
        <strain evidence="1 2">XU1</strain>
    </source>
</reference>